<reference evidence="1 2" key="1">
    <citation type="journal article" date="2014" name="Genome Announc.">
        <title>Genome Sequence of the Microsporidian Species Nematocida sp1 Strain ERTm6 (ATCC PRA-372).</title>
        <authorList>
            <person name="Bakowski M.A."/>
            <person name="Priest M."/>
            <person name="Young S."/>
            <person name="Cuomo C.A."/>
            <person name="Troemel E.R."/>
        </authorList>
    </citation>
    <scope>NUCLEOTIDE SEQUENCE [LARGE SCALE GENOMIC DNA]</scope>
    <source>
        <strain evidence="1 2">ERTm6</strain>
    </source>
</reference>
<dbReference type="AlphaFoldDB" id="A0A086J4J6"/>
<evidence type="ECO:0000313" key="2">
    <source>
        <dbReference type="Proteomes" id="UP000054524"/>
    </source>
</evidence>
<name>A0A086J4J6_NEMA1</name>
<gene>
    <name evidence="1" type="ORF">NESG_00137</name>
</gene>
<evidence type="ECO:0000313" key="1">
    <source>
        <dbReference type="EMBL" id="KFG27064.1"/>
    </source>
</evidence>
<dbReference type="EMBL" id="AKIJ01000001">
    <property type="protein sequence ID" value="KFG27064.1"/>
    <property type="molecule type" value="Genomic_DNA"/>
</dbReference>
<accession>A0A086J4J6</accession>
<dbReference type="OrthoDB" id="2188159at2759"/>
<sequence length="259" mass="29312">MVENIKGTSCFSMNMFASIQRLLLGKRKALTKTQRSAYYLSGFAHFQSILSCVGLESQAQARRAEQEYSFLIQEIEKEPHEKSHLFLLFSSFFAQVEALLPLAPRVSGAIRVIQEEAEDLLVHQMYMHVEKAATEDPPKEPAQIFTALFEKLPPKKASGIRIRYFSQRIQKIQKASKGLAPDDLVSAVDWECKKYASLFGVKDIMEDRVLVLDGFIYSFIRGSQGSSQKDLCHLRECVRTRAGTCKGAAFLLKRLNIKP</sequence>
<comment type="caution">
    <text evidence="1">The sequence shown here is derived from an EMBL/GenBank/DDBJ whole genome shotgun (WGS) entry which is preliminary data.</text>
</comment>
<organism evidence="1 2">
    <name type="scientific">Nematocida ausubeli (strain ATCC PRA-371 / ERTm2)</name>
    <name type="common">Nematode killer fungus</name>
    <dbReference type="NCBI Taxonomy" id="1913371"/>
    <lineage>
        <taxon>Eukaryota</taxon>
        <taxon>Fungi</taxon>
        <taxon>Fungi incertae sedis</taxon>
        <taxon>Microsporidia</taxon>
        <taxon>Nematocida</taxon>
    </lineage>
</organism>
<protein>
    <submittedName>
        <fullName evidence="1">Uncharacterized protein</fullName>
    </submittedName>
</protein>
<dbReference type="GeneID" id="77675110"/>
<dbReference type="RefSeq" id="XP_052905619.1">
    <property type="nucleotide sequence ID" value="XM_053047794.1"/>
</dbReference>
<dbReference type="Proteomes" id="UP000054524">
    <property type="component" value="Unassembled WGS sequence"/>
</dbReference>
<dbReference type="HOGENOM" id="CLU_1073978_0_0_1"/>
<proteinExistence type="predicted"/>
<keyword evidence="2" id="KW-1185">Reference proteome</keyword>